<dbReference type="GO" id="GO:0070205">
    <property type="term" value="F:2-succinyl-6-hydroxy-2,4-cyclohexadiene-1-carboxylate synthase activity"/>
    <property type="evidence" value="ECO:0007669"/>
    <property type="project" value="UniProtKB-UniRule"/>
</dbReference>
<keyword evidence="1 3" id="KW-0474">Menaquinone biosynthesis</keyword>
<dbReference type="AlphaFoldDB" id="A0AA50HPE5"/>
<evidence type="ECO:0000256" key="4">
    <source>
        <dbReference type="NCBIfam" id="TIGR03695"/>
    </source>
</evidence>
<dbReference type="HAMAP" id="MF_01660">
    <property type="entry name" value="MenH"/>
    <property type="match status" value="1"/>
</dbReference>
<comment type="function">
    <text evidence="3">Catalyzes a proton abstraction reaction that results in 2,5-elimination of pyruvate from 2-succinyl-5-enolpyruvyl-6-hydroxy-3-cyclohexene-1-carboxylate (SEPHCHC) and the formation of 2-succinyl-6-hydroxy-2,4-cyclohexadiene-1-carboxylate (SHCHC).</text>
</comment>
<dbReference type="Pfam" id="PF12697">
    <property type="entry name" value="Abhydrolase_6"/>
    <property type="match status" value="1"/>
</dbReference>
<comment type="pathway">
    <text evidence="3">Quinol/quinone metabolism; 1,4-dihydroxy-2-naphthoate biosynthesis; 1,4-dihydroxy-2-naphthoate from chorismate: step 3/7.</text>
</comment>
<dbReference type="SUPFAM" id="SSF53474">
    <property type="entry name" value="alpha/beta-Hydrolases"/>
    <property type="match status" value="1"/>
</dbReference>
<dbReference type="NCBIfam" id="TIGR03695">
    <property type="entry name" value="menH_SHCHC"/>
    <property type="match status" value="1"/>
</dbReference>
<evidence type="ECO:0000256" key="2">
    <source>
        <dbReference type="ARBA" id="ARBA00023239"/>
    </source>
</evidence>
<dbReference type="InterPro" id="IPR022485">
    <property type="entry name" value="SHCHC_synthase_MenH"/>
</dbReference>
<keyword evidence="2 3" id="KW-0456">Lyase</keyword>
<evidence type="ECO:0000256" key="1">
    <source>
        <dbReference type="ARBA" id="ARBA00022428"/>
    </source>
</evidence>
<dbReference type="InterPro" id="IPR000073">
    <property type="entry name" value="AB_hydrolase_1"/>
</dbReference>
<keyword evidence="7" id="KW-1185">Reference proteome</keyword>
<dbReference type="Gene3D" id="3.40.50.1820">
    <property type="entry name" value="alpha/beta hydrolase"/>
    <property type="match status" value="1"/>
</dbReference>
<evidence type="ECO:0000256" key="3">
    <source>
        <dbReference type="HAMAP-Rule" id="MF_01660"/>
    </source>
</evidence>
<protein>
    <recommendedName>
        <fullName evidence="3 4">2-succinyl-6-hydroxy-2,4-cyclohexadiene-1-carboxylate synthase</fullName>
        <shortName evidence="3">SHCHC synthase</shortName>
        <ecNumber evidence="3 4">4.2.99.20</ecNumber>
    </recommendedName>
</protein>
<dbReference type="KEGG" id="epi:Q3V30_06790"/>
<comment type="similarity">
    <text evidence="3">Belongs to the AB hydrolase superfamily. MenH family.</text>
</comment>
<evidence type="ECO:0000313" key="7">
    <source>
        <dbReference type="Proteomes" id="UP001228139"/>
    </source>
</evidence>
<dbReference type="EC" id="4.2.99.20" evidence="3 4"/>
<evidence type="ECO:0000313" key="6">
    <source>
        <dbReference type="EMBL" id="WLS80182.1"/>
    </source>
</evidence>
<dbReference type="GO" id="GO:0009234">
    <property type="term" value="P:menaquinone biosynthetic process"/>
    <property type="evidence" value="ECO:0007669"/>
    <property type="project" value="UniProtKB-UniRule"/>
</dbReference>
<dbReference type="EMBL" id="CP132353">
    <property type="protein sequence ID" value="WLS80182.1"/>
    <property type="molecule type" value="Genomic_DNA"/>
</dbReference>
<comment type="subunit">
    <text evidence="3">Monomer.</text>
</comment>
<feature type="domain" description="AB hydrolase-1" evidence="5">
    <location>
        <begin position="18"/>
        <end position="245"/>
    </location>
</feature>
<accession>A0AA50HPE5</accession>
<gene>
    <name evidence="3 6" type="primary">menH</name>
    <name evidence="6" type="ORF">Q3V30_06790</name>
</gene>
<dbReference type="PANTHER" id="PTHR42916:SF1">
    <property type="entry name" value="PROTEIN PHYLLO, CHLOROPLASTIC"/>
    <property type="match status" value="1"/>
</dbReference>
<sequence length="258" mass="28670">MILHAHWQGRDSGAGPVLVWLHGLLGDAEEWRQVQSLMGKRPQLSINLPGHGGSQAQLTTGFGELSSALSNTLQYHRIQRYWLIGYSLGGRLAIYHACRHAGAGLAGVVVEGSHPGLDCPEQRALRLEQDSRWARRFCEQPLLQTLEAWYQQPVFASLTTHQRAALIQRRLHNHPAAVAAMLLATSLAKQPYLVPELHQLTVPFHYFCGEQDRKFQQLAARASLPCELIPGAGHNAHRANPSAFAHQLAQRLTSEESR</sequence>
<organism evidence="6 7">
    <name type="scientific">Erwinia pyri</name>
    <dbReference type="NCBI Taxonomy" id="3062598"/>
    <lineage>
        <taxon>Bacteria</taxon>
        <taxon>Pseudomonadati</taxon>
        <taxon>Pseudomonadota</taxon>
        <taxon>Gammaproteobacteria</taxon>
        <taxon>Enterobacterales</taxon>
        <taxon>Erwiniaceae</taxon>
        <taxon>Erwinia</taxon>
    </lineage>
</organism>
<dbReference type="InterPro" id="IPR029058">
    <property type="entry name" value="AB_hydrolase_fold"/>
</dbReference>
<name>A0AA50HPE5_9GAMM</name>
<dbReference type="PANTHER" id="PTHR42916">
    <property type="entry name" value="2-SUCCINYL-5-ENOLPYRUVYL-6-HYDROXY-3-CYCLOHEXENE-1-CARBOXYLATE SYNTHASE"/>
    <property type="match status" value="1"/>
</dbReference>
<comment type="catalytic activity">
    <reaction evidence="3">
        <text>5-enolpyruvoyl-6-hydroxy-2-succinyl-cyclohex-3-ene-1-carboxylate = (1R,6R)-6-hydroxy-2-succinyl-cyclohexa-2,4-diene-1-carboxylate + pyruvate</text>
        <dbReference type="Rhea" id="RHEA:25597"/>
        <dbReference type="ChEBI" id="CHEBI:15361"/>
        <dbReference type="ChEBI" id="CHEBI:58689"/>
        <dbReference type="ChEBI" id="CHEBI:58818"/>
        <dbReference type="EC" id="4.2.99.20"/>
    </reaction>
</comment>
<proteinExistence type="inferred from homology"/>
<reference evidence="6 7" key="1">
    <citation type="submission" date="2023-07" db="EMBL/GenBank/DDBJ databases">
        <title>Pathogenic bacteria of pear tree diseases.</title>
        <authorList>
            <person name="Zhang Z."/>
            <person name="He L."/>
            <person name="Huang R."/>
        </authorList>
    </citation>
    <scope>NUCLEOTIDE SEQUENCE [LARGE SCALE GENOMIC DNA]</scope>
    <source>
        <strain evidence="6 7">DE2</strain>
    </source>
</reference>
<evidence type="ECO:0000259" key="5">
    <source>
        <dbReference type="Pfam" id="PF12697"/>
    </source>
</evidence>
<dbReference type="RefSeq" id="WP_306211620.1">
    <property type="nucleotide sequence ID" value="NZ_CP132353.1"/>
</dbReference>
<comment type="pathway">
    <text evidence="3">Quinol/quinone metabolism; menaquinone biosynthesis.</text>
</comment>
<dbReference type="NCBIfam" id="NF008340">
    <property type="entry name" value="PRK11126.1"/>
    <property type="match status" value="1"/>
</dbReference>
<dbReference type="Proteomes" id="UP001228139">
    <property type="component" value="Chromosome"/>
</dbReference>